<evidence type="ECO:0000256" key="2">
    <source>
        <dbReference type="SAM" id="SignalP"/>
    </source>
</evidence>
<feature type="chain" id="PRO_5045711668" evidence="2">
    <location>
        <begin position="18"/>
        <end position="302"/>
    </location>
</feature>
<proteinExistence type="predicted"/>
<reference evidence="3 4" key="1">
    <citation type="submission" date="2023-05" db="EMBL/GenBank/DDBJ databases">
        <title>B98-5 Cell Line De Novo Hybrid Assembly: An Optical Mapping Approach.</title>
        <authorList>
            <person name="Kananen K."/>
            <person name="Auerbach J.A."/>
            <person name="Kautto E."/>
            <person name="Blachly J.S."/>
        </authorList>
    </citation>
    <scope>NUCLEOTIDE SEQUENCE [LARGE SCALE GENOMIC DNA]</scope>
    <source>
        <strain evidence="3">B95-8</strain>
        <tissue evidence="3">Cell line</tissue>
    </source>
</reference>
<feature type="compositionally biased region" description="Low complexity" evidence="1">
    <location>
        <begin position="117"/>
        <end position="135"/>
    </location>
</feature>
<dbReference type="EMBL" id="JASSZA010000006">
    <property type="protein sequence ID" value="KAK2107720.1"/>
    <property type="molecule type" value="Genomic_DNA"/>
</dbReference>
<protein>
    <submittedName>
        <fullName evidence="3">Uncharacterized protein</fullName>
    </submittedName>
</protein>
<name>A0ABQ9VEB4_SAGOE</name>
<keyword evidence="4" id="KW-1185">Reference proteome</keyword>
<gene>
    <name evidence="3" type="ORF">P7K49_012885</name>
</gene>
<evidence type="ECO:0000256" key="1">
    <source>
        <dbReference type="SAM" id="MobiDB-lite"/>
    </source>
</evidence>
<organism evidence="3 4">
    <name type="scientific">Saguinus oedipus</name>
    <name type="common">Cotton-top tamarin</name>
    <name type="synonym">Oedipomidas oedipus</name>
    <dbReference type="NCBI Taxonomy" id="9490"/>
    <lineage>
        <taxon>Eukaryota</taxon>
        <taxon>Metazoa</taxon>
        <taxon>Chordata</taxon>
        <taxon>Craniata</taxon>
        <taxon>Vertebrata</taxon>
        <taxon>Euteleostomi</taxon>
        <taxon>Mammalia</taxon>
        <taxon>Eutheria</taxon>
        <taxon>Euarchontoglires</taxon>
        <taxon>Primates</taxon>
        <taxon>Haplorrhini</taxon>
        <taxon>Platyrrhini</taxon>
        <taxon>Cebidae</taxon>
        <taxon>Callitrichinae</taxon>
        <taxon>Saguinus</taxon>
    </lineage>
</organism>
<evidence type="ECO:0000313" key="4">
    <source>
        <dbReference type="Proteomes" id="UP001266305"/>
    </source>
</evidence>
<feature type="signal peptide" evidence="2">
    <location>
        <begin position="1"/>
        <end position="17"/>
    </location>
</feature>
<evidence type="ECO:0000313" key="3">
    <source>
        <dbReference type="EMBL" id="KAK2107720.1"/>
    </source>
</evidence>
<accession>A0ABQ9VEB4</accession>
<feature type="region of interest" description="Disordered" evidence="1">
    <location>
        <begin position="117"/>
        <end position="195"/>
    </location>
</feature>
<sequence>MCSRLLALLLPIWLSWTLGPRGSEPRSVNDPGNMSFVKETVDKLLKGYDIRLRPDFGARPTVVAAAWRGPWRVGAGWPPVLGAARAPRRGWADAVSRFPQVPRSAIDMVSEVNMVSALPGRSPSPRPAASSSGPLFPGPQREPRSRAPALRSPGALHLPGARGASPEPERRRAHPARGGVPASLACPPPPPARSQRLQGFQFASRLPGRRVRALRASFVVLWWETLAAGKGANMGVCATRGCLRRFRSLSEVLTGLRGLREPEAEPRRASGEPLCPERRWLLTQHSIRSSELRKAEVGTPRC</sequence>
<comment type="caution">
    <text evidence="3">The sequence shown here is derived from an EMBL/GenBank/DDBJ whole genome shotgun (WGS) entry which is preliminary data.</text>
</comment>
<keyword evidence="2" id="KW-0732">Signal</keyword>
<dbReference type="Proteomes" id="UP001266305">
    <property type="component" value="Unassembled WGS sequence"/>
</dbReference>